<keyword evidence="11" id="KW-0413">Isomerase</keyword>
<evidence type="ECO:0000256" key="4">
    <source>
        <dbReference type="ARBA" id="ARBA00022763"/>
    </source>
</evidence>
<keyword evidence="6 15" id="KW-0347">Helicase</keyword>
<accession>A0AAE3HCH2</accession>
<feature type="domain" description="UvrD-like helicase ATP-binding" evidence="16">
    <location>
        <begin position="4"/>
        <end position="302"/>
    </location>
</feature>
<dbReference type="AlphaFoldDB" id="A0AAE3HCH2"/>
<keyword evidence="2" id="KW-0540">Nuclease</keyword>
<dbReference type="GO" id="GO:0000725">
    <property type="term" value="P:recombinational repair"/>
    <property type="evidence" value="ECO:0007669"/>
    <property type="project" value="TreeGrafter"/>
</dbReference>
<dbReference type="Proteomes" id="UP001206983">
    <property type="component" value="Unassembled WGS sequence"/>
</dbReference>
<keyword evidence="19" id="KW-1185">Reference proteome</keyword>
<dbReference type="PROSITE" id="PS51217">
    <property type="entry name" value="UVRD_HELICASE_CTER"/>
    <property type="match status" value="1"/>
</dbReference>
<keyword evidence="9" id="KW-0238">DNA-binding</keyword>
<dbReference type="GO" id="GO:0004527">
    <property type="term" value="F:exonuclease activity"/>
    <property type="evidence" value="ECO:0007669"/>
    <property type="project" value="UniProtKB-KW"/>
</dbReference>
<comment type="caution">
    <text evidence="18">The sequence shown here is derived from an EMBL/GenBank/DDBJ whole genome shotgun (WGS) entry which is preliminary data.</text>
</comment>
<evidence type="ECO:0000256" key="9">
    <source>
        <dbReference type="ARBA" id="ARBA00023125"/>
    </source>
</evidence>
<dbReference type="SUPFAM" id="SSF52540">
    <property type="entry name" value="P-loop containing nucleoside triphosphate hydrolases"/>
    <property type="match status" value="1"/>
</dbReference>
<evidence type="ECO:0000256" key="2">
    <source>
        <dbReference type="ARBA" id="ARBA00022722"/>
    </source>
</evidence>
<evidence type="ECO:0000256" key="5">
    <source>
        <dbReference type="ARBA" id="ARBA00022801"/>
    </source>
</evidence>
<dbReference type="InterPro" id="IPR000212">
    <property type="entry name" value="DNA_helicase_UvrD/REP"/>
</dbReference>
<dbReference type="PROSITE" id="PS51198">
    <property type="entry name" value="UVRD_HELICASE_ATP_BIND"/>
    <property type="match status" value="1"/>
</dbReference>
<dbReference type="Gene3D" id="1.10.10.160">
    <property type="match status" value="1"/>
</dbReference>
<evidence type="ECO:0000313" key="18">
    <source>
        <dbReference type="EMBL" id="MCQ6963700.1"/>
    </source>
</evidence>
<dbReference type="GO" id="GO:0043138">
    <property type="term" value="F:3'-5' DNA helicase activity"/>
    <property type="evidence" value="ECO:0007669"/>
    <property type="project" value="UniProtKB-EC"/>
</dbReference>
<evidence type="ECO:0000256" key="12">
    <source>
        <dbReference type="ARBA" id="ARBA00034617"/>
    </source>
</evidence>
<dbReference type="GO" id="GO:0005524">
    <property type="term" value="F:ATP binding"/>
    <property type="evidence" value="ECO:0007669"/>
    <property type="project" value="UniProtKB-UniRule"/>
</dbReference>
<evidence type="ECO:0000256" key="1">
    <source>
        <dbReference type="ARBA" id="ARBA00009922"/>
    </source>
</evidence>
<evidence type="ECO:0000259" key="17">
    <source>
        <dbReference type="PROSITE" id="PS51217"/>
    </source>
</evidence>
<dbReference type="EMBL" id="JTEO01000006">
    <property type="protein sequence ID" value="MCQ6963700.1"/>
    <property type="molecule type" value="Genomic_DNA"/>
</dbReference>
<dbReference type="Gene3D" id="1.10.486.10">
    <property type="entry name" value="PCRA, domain 4"/>
    <property type="match status" value="1"/>
</dbReference>
<dbReference type="InterPro" id="IPR011335">
    <property type="entry name" value="Restrct_endonuc-II-like"/>
</dbReference>
<keyword evidence="3 15" id="KW-0547">Nucleotide-binding</keyword>
<evidence type="ECO:0000256" key="13">
    <source>
        <dbReference type="ARBA" id="ARBA00034808"/>
    </source>
</evidence>
<reference evidence="18 19" key="1">
    <citation type="journal article" date="2011" name="Appl. Environ. Microbiol.">
        <title>Methanogenic archaea isolated from Taiwan's Chelungpu fault.</title>
        <authorList>
            <person name="Wu S.Y."/>
            <person name="Lai M.C."/>
        </authorList>
    </citation>
    <scope>NUCLEOTIDE SEQUENCE [LARGE SCALE GENOMIC DNA]</scope>
    <source>
        <strain evidence="18 19">St545Mb</strain>
    </source>
</reference>
<feature type="domain" description="UvrD-like helicase C-terminal" evidence="17">
    <location>
        <begin position="303"/>
        <end position="586"/>
    </location>
</feature>
<dbReference type="PANTHER" id="PTHR11070">
    <property type="entry name" value="UVRD / RECB / PCRA DNA HELICASE FAMILY MEMBER"/>
    <property type="match status" value="1"/>
</dbReference>
<dbReference type="InterPro" id="IPR027417">
    <property type="entry name" value="P-loop_NTPase"/>
</dbReference>
<name>A0AAE3HCH2_9EURY</name>
<evidence type="ECO:0000256" key="3">
    <source>
        <dbReference type="ARBA" id="ARBA00022741"/>
    </source>
</evidence>
<feature type="binding site" evidence="15">
    <location>
        <begin position="25"/>
        <end position="32"/>
    </location>
    <ligand>
        <name>ATP</name>
        <dbReference type="ChEBI" id="CHEBI:30616"/>
    </ligand>
</feature>
<dbReference type="Pfam" id="PF00580">
    <property type="entry name" value="UvrD-helicase"/>
    <property type="match status" value="1"/>
</dbReference>
<dbReference type="SUPFAM" id="SSF52980">
    <property type="entry name" value="Restriction endonuclease-like"/>
    <property type="match status" value="1"/>
</dbReference>
<dbReference type="InterPro" id="IPR014017">
    <property type="entry name" value="DNA_helicase_UvrD-like_C"/>
</dbReference>
<evidence type="ECO:0000256" key="15">
    <source>
        <dbReference type="PROSITE-ProRule" id="PRU00560"/>
    </source>
</evidence>
<keyword evidence="10" id="KW-0234">DNA repair</keyword>
<dbReference type="EC" id="5.6.2.4" evidence="13"/>
<dbReference type="InterPro" id="IPR014016">
    <property type="entry name" value="UvrD-like_ATP-bd"/>
</dbReference>
<dbReference type="CDD" id="cd17932">
    <property type="entry name" value="DEXQc_UvrD"/>
    <property type="match status" value="1"/>
</dbReference>
<dbReference type="GO" id="GO:0003677">
    <property type="term" value="F:DNA binding"/>
    <property type="evidence" value="ECO:0007669"/>
    <property type="project" value="UniProtKB-KW"/>
</dbReference>
<dbReference type="Pfam" id="PF12705">
    <property type="entry name" value="PDDEXK_1"/>
    <property type="match status" value="1"/>
</dbReference>
<evidence type="ECO:0000256" key="7">
    <source>
        <dbReference type="ARBA" id="ARBA00022839"/>
    </source>
</evidence>
<dbReference type="InterPro" id="IPR011604">
    <property type="entry name" value="PDDEXK-like_dom_sf"/>
</dbReference>
<dbReference type="PANTHER" id="PTHR11070:SF2">
    <property type="entry name" value="ATP-DEPENDENT DNA HELICASE SRS2"/>
    <property type="match status" value="1"/>
</dbReference>
<dbReference type="InterPro" id="IPR038726">
    <property type="entry name" value="PDDEXK_AddAB-type"/>
</dbReference>
<keyword evidence="4" id="KW-0227">DNA damage</keyword>
<sequence length="1017" mass="115774">MDLKNLNAGQSKAITYTDGPLLILAGPGSGKTLTITEKVIHLIDSGMLPEKILALTFSEKAAGEMQERIEKNIGYGRGITVSTFHSFCNNIIREFSFDLGINSGAKLISKKHSNIWGIRNIDSFGFESINIPLSPYDLIDSLLEGVSQLQDHLVLSSDIHGYVESQLSSGAELADDKIDTLLKLQDLARFYEHYRQYKHNNGFLDYDDMISMACRLLESNNVVRNKVKSRYDYLLVDEFQDTNYSQLYLVNLLADGSNLTCVADDDQCIYRFRGAYLSNIRQLQEYYQNLEKIALGVNYRSTSQIVELSRQLIGFNPEREDKEILSANGSGSKVKVVRAPDDASEAEWVASEVNRLVTEEGLEPKDIYILTRKRADGRKFSDALRKYLLPVEYVGALQLNQFPIIQEAIAYMQLVADPFNNGVAFARIFGREGLSEHNLQRINVLARRLSREDATQGDGIYSVLLHHLADTGVTQEPLVRSFVRRVEELISYKKSHRPSDTVKHLLMDATDIYHSQLHEDTPQSRKNIRILNSLVGMVEDLELVDGGSEFEAVVEHLDLVFNLDIEDGESTDDNTVKVMTIHQSKGKEAKVVFVCDMAAKHLPLQHTRKKFTVPAELAKGVQRDADEKVLHVEEERRLAYVAMTRAKEKLYLVFPEIYEGNKRGVKPSEFLEQIDYAKNPLVEFIEAPLCEERCEVVEDSNLKRKRDEFERLVRIYTNQGQLKQAVESLVVVAQIRELELKGNLQAFDVSDFLRVSPMPPAELEALVDGRLPPLVDKDMRFSASAIRMYEDCPLKFKYAYVLRIPTPQKTFFQVGTDVHSVFEQMSRLKMQGEVADISKAKKLLNGTWNPYVFDSKTQEQQEYSRMQKMLDFWVGFEKSNPNETVEVEEGFDLNLDGARFGGYIDRLDRTPDGDFIVIDYKTNKTPYTKNQLKEDVQIAVYCLAVKEKYGKLPMQAGHMYVNPDIAELRLVDVSEEGVETVAGRIKEMAGRIMGEDFEVREEPNCRFCDYKGICDRN</sequence>
<comment type="catalytic activity">
    <reaction evidence="12">
        <text>Couples ATP hydrolysis with the unwinding of duplex DNA by translocating in the 3'-5' direction.</text>
        <dbReference type="EC" id="5.6.2.4"/>
    </reaction>
</comment>
<dbReference type="InterPro" id="IPR013986">
    <property type="entry name" value="DExx_box_DNA_helicase_dom_sf"/>
</dbReference>
<evidence type="ECO:0000256" key="8">
    <source>
        <dbReference type="ARBA" id="ARBA00022840"/>
    </source>
</evidence>
<proteinExistence type="inferred from homology"/>
<dbReference type="Gene3D" id="3.40.50.300">
    <property type="entry name" value="P-loop containing nucleotide triphosphate hydrolases"/>
    <property type="match status" value="2"/>
</dbReference>
<evidence type="ECO:0000256" key="6">
    <source>
        <dbReference type="ARBA" id="ARBA00022806"/>
    </source>
</evidence>
<comment type="similarity">
    <text evidence="1">Belongs to the helicase family. UvrD subfamily.</text>
</comment>
<keyword evidence="7" id="KW-0269">Exonuclease</keyword>
<organism evidence="18 19">
    <name type="scientific">Methanolobus chelungpuianus</name>
    <dbReference type="NCBI Taxonomy" id="502115"/>
    <lineage>
        <taxon>Archaea</taxon>
        <taxon>Methanobacteriati</taxon>
        <taxon>Methanobacteriota</taxon>
        <taxon>Stenosarchaea group</taxon>
        <taxon>Methanomicrobia</taxon>
        <taxon>Methanosarcinales</taxon>
        <taxon>Methanosarcinaceae</taxon>
        <taxon>Methanolobus</taxon>
    </lineage>
</organism>
<evidence type="ECO:0000256" key="10">
    <source>
        <dbReference type="ARBA" id="ARBA00023204"/>
    </source>
</evidence>
<evidence type="ECO:0000259" key="16">
    <source>
        <dbReference type="PROSITE" id="PS51198"/>
    </source>
</evidence>
<comment type="catalytic activity">
    <reaction evidence="14">
        <text>ATP + H2O = ADP + phosphate + H(+)</text>
        <dbReference type="Rhea" id="RHEA:13065"/>
        <dbReference type="ChEBI" id="CHEBI:15377"/>
        <dbReference type="ChEBI" id="CHEBI:15378"/>
        <dbReference type="ChEBI" id="CHEBI:30616"/>
        <dbReference type="ChEBI" id="CHEBI:43474"/>
        <dbReference type="ChEBI" id="CHEBI:456216"/>
        <dbReference type="EC" id="5.6.2.4"/>
    </reaction>
</comment>
<keyword evidence="8 15" id="KW-0067">ATP-binding</keyword>
<dbReference type="Pfam" id="PF13361">
    <property type="entry name" value="UvrD_C"/>
    <property type="match status" value="1"/>
</dbReference>
<protein>
    <recommendedName>
        <fullName evidence="13">DNA 3'-5' helicase</fullName>
        <ecNumber evidence="13">5.6.2.4</ecNumber>
    </recommendedName>
</protein>
<keyword evidence="5 15" id="KW-0378">Hydrolase</keyword>
<dbReference type="RefSeq" id="WP_256623642.1">
    <property type="nucleotide sequence ID" value="NZ_JTEO01000006.1"/>
</dbReference>
<evidence type="ECO:0000256" key="11">
    <source>
        <dbReference type="ARBA" id="ARBA00023235"/>
    </source>
</evidence>
<evidence type="ECO:0000313" key="19">
    <source>
        <dbReference type="Proteomes" id="UP001206983"/>
    </source>
</evidence>
<evidence type="ECO:0000256" key="14">
    <source>
        <dbReference type="ARBA" id="ARBA00048988"/>
    </source>
</evidence>
<gene>
    <name evidence="18" type="ORF">PV02_11720</name>
</gene>
<dbReference type="Gene3D" id="3.90.320.10">
    <property type="match status" value="1"/>
</dbReference>